<dbReference type="Proteomes" id="UP001221898">
    <property type="component" value="Unassembled WGS sequence"/>
</dbReference>
<dbReference type="PRINTS" id="PR00499">
    <property type="entry name" value="P67PHOX"/>
</dbReference>
<feature type="compositionally biased region" description="Low complexity" evidence="3">
    <location>
        <begin position="43"/>
        <end position="53"/>
    </location>
</feature>
<evidence type="ECO:0000313" key="5">
    <source>
        <dbReference type="EMBL" id="KAJ8399231.1"/>
    </source>
</evidence>
<dbReference type="InterPro" id="IPR001452">
    <property type="entry name" value="SH3_domain"/>
</dbReference>
<dbReference type="SUPFAM" id="SSF50044">
    <property type="entry name" value="SH3-domain"/>
    <property type="match status" value="5"/>
</dbReference>
<evidence type="ECO:0000256" key="2">
    <source>
        <dbReference type="PROSITE-ProRule" id="PRU00192"/>
    </source>
</evidence>
<feature type="compositionally biased region" description="Acidic residues" evidence="3">
    <location>
        <begin position="385"/>
        <end position="394"/>
    </location>
</feature>
<feature type="domain" description="SH3" evidence="4">
    <location>
        <begin position="992"/>
        <end position="1051"/>
    </location>
</feature>
<feature type="compositionally biased region" description="Basic and acidic residues" evidence="3">
    <location>
        <begin position="610"/>
        <end position="622"/>
    </location>
</feature>
<dbReference type="InterPro" id="IPR035835">
    <property type="entry name" value="Eve1_SH3_3"/>
</dbReference>
<reference evidence="5" key="1">
    <citation type="journal article" date="2023" name="Science">
        <title>Genome structures resolve the early diversification of teleost fishes.</title>
        <authorList>
            <person name="Parey E."/>
            <person name="Louis A."/>
            <person name="Montfort J."/>
            <person name="Bouchez O."/>
            <person name="Roques C."/>
            <person name="Iampietro C."/>
            <person name="Lluch J."/>
            <person name="Castinel A."/>
            <person name="Donnadieu C."/>
            <person name="Desvignes T."/>
            <person name="Floi Bucao C."/>
            <person name="Jouanno E."/>
            <person name="Wen M."/>
            <person name="Mejri S."/>
            <person name="Dirks R."/>
            <person name="Jansen H."/>
            <person name="Henkel C."/>
            <person name="Chen W.J."/>
            <person name="Zahm M."/>
            <person name="Cabau C."/>
            <person name="Klopp C."/>
            <person name="Thompson A.W."/>
            <person name="Robinson-Rechavi M."/>
            <person name="Braasch I."/>
            <person name="Lecointre G."/>
            <person name="Bobe J."/>
            <person name="Postlethwait J.H."/>
            <person name="Berthelot C."/>
            <person name="Roest Crollius H."/>
            <person name="Guiguen Y."/>
        </authorList>
    </citation>
    <scope>NUCLEOTIDE SEQUENCE</scope>
    <source>
        <strain evidence="5">NC1722</strain>
    </source>
</reference>
<dbReference type="EMBL" id="JAINUG010000084">
    <property type="protein sequence ID" value="KAJ8399231.1"/>
    <property type="molecule type" value="Genomic_DNA"/>
</dbReference>
<dbReference type="InterPro" id="IPR050384">
    <property type="entry name" value="Endophilin_SH3RF"/>
</dbReference>
<feature type="compositionally biased region" description="Basic and acidic residues" evidence="3">
    <location>
        <begin position="67"/>
        <end position="76"/>
    </location>
</feature>
<dbReference type="Gene3D" id="2.30.30.40">
    <property type="entry name" value="SH3 Domains"/>
    <property type="match status" value="5"/>
</dbReference>
<feature type="compositionally biased region" description="Pro residues" evidence="3">
    <location>
        <begin position="199"/>
        <end position="210"/>
    </location>
</feature>
<keyword evidence="1 2" id="KW-0728">SH3 domain</keyword>
<feature type="compositionally biased region" description="Basic and acidic residues" evidence="3">
    <location>
        <begin position="31"/>
        <end position="42"/>
    </location>
</feature>
<evidence type="ECO:0000256" key="3">
    <source>
        <dbReference type="SAM" id="MobiDB-lite"/>
    </source>
</evidence>
<feature type="compositionally biased region" description="Low complexity" evidence="3">
    <location>
        <begin position="449"/>
        <end position="463"/>
    </location>
</feature>
<feature type="region of interest" description="Disordered" evidence="3">
    <location>
        <begin position="362"/>
        <end position="748"/>
    </location>
</feature>
<name>A0AAD7SD91_9TELE</name>
<feature type="region of interest" description="Disordered" evidence="3">
    <location>
        <begin position="808"/>
        <end position="835"/>
    </location>
</feature>
<feature type="compositionally biased region" description="Polar residues" evidence="3">
    <location>
        <begin position="233"/>
        <end position="243"/>
    </location>
</feature>
<feature type="compositionally biased region" description="Basic and acidic residues" evidence="3">
    <location>
        <begin position="285"/>
        <end position="295"/>
    </location>
</feature>
<feature type="region of interest" description="Disordered" evidence="3">
    <location>
        <begin position="1"/>
        <end position="82"/>
    </location>
</feature>
<feature type="domain" description="SH3" evidence="4">
    <location>
        <begin position="752"/>
        <end position="871"/>
    </location>
</feature>
<dbReference type="PANTHER" id="PTHR14167:SF116">
    <property type="entry name" value="CAP, ISOFORM AC"/>
    <property type="match status" value="1"/>
</dbReference>
<protein>
    <recommendedName>
        <fullName evidence="4">SH3 domain-containing protein</fullName>
    </recommendedName>
</protein>
<proteinExistence type="predicted"/>
<feature type="domain" description="SH3" evidence="4">
    <location>
        <begin position="1062"/>
        <end position="1127"/>
    </location>
</feature>
<feature type="domain" description="SH3" evidence="4">
    <location>
        <begin position="888"/>
        <end position="947"/>
    </location>
</feature>
<keyword evidence="6" id="KW-1185">Reference proteome</keyword>
<feature type="compositionally biased region" description="Low complexity" evidence="3">
    <location>
        <begin position="539"/>
        <end position="557"/>
    </location>
</feature>
<feature type="region of interest" description="Disordered" evidence="3">
    <location>
        <begin position="140"/>
        <end position="348"/>
    </location>
</feature>
<dbReference type="SMART" id="SM00326">
    <property type="entry name" value="SH3"/>
    <property type="match status" value="4"/>
</dbReference>
<dbReference type="CDD" id="cd11816">
    <property type="entry name" value="SH3_Eve1_3"/>
    <property type="match status" value="1"/>
</dbReference>
<feature type="region of interest" description="Disordered" evidence="3">
    <location>
        <begin position="1125"/>
        <end position="1158"/>
    </location>
</feature>
<feature type="compositionally biased region" description="Pro residues" evidence="3">
    <location>
        <begin position="672"/>
        <end position="689"/>
    </location>
</feature>
<dbReference type="InterPro" id="IPR036028">
    <property type="entry name" value="SH3-like_dom_sf"/>
</dbReference>
<dbReference type="PANTHER" id="PTHR14167">
    <property type="entry name" value="SH3 DOMAIN-CONTAINING"/>
    <property type="match status" value="1"/>
</dbReference>
<feature type="compositionally biased region" description="Basic and acidic residues" evidence="3">
    <location>
        <begin position="319"/>
        <end position="335"/>
    </location>
</feature>
<organism evidence="5 6">
    <name type="scientific">Aldrovandia affinis</name>
    <dbReference type="NCBI Taxonomy" id="143900"/>
    <lineage>
        <taxon>Eukaryota</taxon>
        <taxon>Metazoa</taxon>
        <taxon>Chordata</taxon>
        <taxon>Craniata</taxon>
        <taxon>Vertebrata</taxon>
        <taxon>Euteleostomi</taxon>
        <taxon>Actinopterygii</taxon>
        <taxon>Neopterygii</taxon>
        <taxon>Teleostei</taxon>
        <taxon>Notacanthiformes</taxon>
        <taxon>Halosauridae</taxon>
        <taxon>Aldrovandia</taxon>
    </lineage>
</organism>
<evidence type="ECO:0000256" key="1">
    <source>
        <dbReference type="ARBA" id="ARBA00022443"/>
    </source>
</evidence>
<dbReference type="Pfam" id="PF14604">
    <property type="entry name" value="SH3_9"/>
    <property type="match status" value="1"/>
</dbReference>
<accession>A0AAD7SD91</accession>
<feature type="compositionally biased region" description="Basic and acidic residues" evidence="3">
    <location>
        <begin position="500"/>
        <end position="511"/>
    </location>
</feature>
<feature type="compositionally biased region" description="Polar residues" evidence="3">
    <location>
        <begin position="157"/>
        <end position="167"/>
    </location>
</feature>
<evidence type="ECO:0000313" key="6">
    <source>
        <dbReference type="Proteomes" id="UP001221898"/>
    </source>
</evidence>
<dbReference type="Pfam" id="PF00018">
    <property type="entry name" value="SH3_1"/>
    <property type="match status" value="2"/>
</dbReference>
<gene>
    <name evidence="5" type="ORF">AAFF_G00412690</name>
</gene>
<feature type="compositionally biased region" description="Low complexity" evidence="3">
    <location>
        <begin position="520"/>
        <end position="532"/>
    </location>
</feature>
<dbReference type="PROSITE" id="PS50002">
    <property type="entry name" value="SH3"/>
    <property type="match status" value="4"/>
</dbReference>
<comment type="caution">
    <text evidence="5">The sequence shown here is derived from an EMBL/GenBank/DDBJ whole genome shotgun (WGS) entry which is preliminary data.</text>
</comment>
<sequence>MAEARLDEEEESPREPVVLRNRRGQSTAATDRSERNKPERRLSSLGALSSLRAAIKRTSTRTSSPGDRPRDRRRPEITILSAEPLASNTWFPGVSGGFPAAPPPAQPIWGGNIPASPSAVVELQSSLIYQPPPSYDQVIKEKTQEQSPPPSAIAATRHSTTIATQTDLPPDPGATHPECTAAPRYTEKAVSAVRKPTKPPRPSLPCLPKPEPGDDAIVVERSCPIPAPAQAVQADTSSQTNHQAAEAQLRLPDPGCANQSAPSPPSPGQCDEPTEPSDAPGRRHVSVDRPSRATEAESASPQPQRPTPRPRSRPGKPLTAREVKVQTLVRIKDDGDTPQPLPSLGGLPAGKYLQELLDVFSADDQCCQGDPSEEADPSDRSDPGDQSEEADPNDQAETSDQSEEDDMSVSHSHRNIKGKIQAFEQSGADAGDEAPLVRPEPRPRTQHTKPPAVAAKPAFARRPSALWEQPVPGMASGLDNDRKEAPPAPTPKPRPLHARVSFEVESRDAARRRWRRSRSSPRPLCWPGPRASGPRRRSLLSAGPRPHPNSNPSWTPSPTTPLPLPPPNPAENGNAERPVGHVPVKPQRSVPPATNPPSVARKPTMIRVPSRTEKVCENERLDPPPPLPVQKPIGGAPFPVIRKPSLVTRPSFPPPVEPSNPEGFSSSMPEISLPPRPVGGKVLPPPPPTAAKGAPGRPPPPRAEGPRPPSSQPGQGAVLPRRSQSQKGPVRKGPVLPPRPKPGHPLYNTYTLGIPHAIADYDYNGSNTAELSFQKKEVLVLLEQIDSNTFECQRPRLVNSPALSSCVSSEREQRTAGASTARFHSREPRGAGPEGGDLVSMVEWVDSEWCRGTCRGSAGIFPVSYVRVLSTVPAPPNGPKAPPAPATVSGPRCVARFEFEGEKSDELSFSEGDVIRLKEYIGEDWARGQINASVGIFPLNFVEIVEDLPPPTPAPTTQPAAQMKIALPGMASASTPPNHVAAKPTQFQPKSAGAEWGQAQYDFTAQTEEDLSFQQGAIIQITESVDSEWSRGRLDDREGYFPAAFVEACAAPPSETETPRSVDEGRARATYDFLSEEEDELSLKAGDIITGLETVDDDWFLGDLRGTSSLRCAGLDLERASLLEFPPPTTTRRHGTAPRATRPGCIASPRPRRLPGIHLDHLGGGHSPPHCACSARSLARIALSWRRRARAGR</sequence>
<feature type="compositionally biased region" description="Acidic residues" evidence="3">
    <location>
        <begin position="1"/>
        <end position="12"/>
    </location>
</feature>
<evidence type="ECO:0000259" key="4">
    <source>
        <dbReference type="PROSITE" id="PS50002"/>
    </source>
</evidence>
<feature type="compositionally biased region" description="Pro residues" evidence="3">
    <location>
        <begin position="696"/>
        <end position="711"/>
    </location>
</feature>
<feature type="compositionally biased region" description="Pro residues" evidence="3">
    <location>
        <begin position="558"/>
        <end position="569"/>
    </location>
</feature>
<dbReference type="AlphaFoldDB" id="A0AAD7SD91"/>